<dbReference type="InterPro" id="IPR008974">
    <property type="entry name" value="TRAF-like"/>
</dbReference>
<evidence type="ECO:0000313" key="1">
    <source>
        <dbReference type="EMBL" id="GMR54274.1"/>
    </source>
</evidence>
<name>A0AAN5D0U3_9BILA</name>
<organism evidence="1 2">
    <name type="scientific">Pristionchus mayeri</name>
    <dbReference type="NCBI Taxonomy" id="1317129"/>
    <lineage>
        <taxon>Eukaryota</taxon>
        <taxon>Metazoa</taxon>
        <taxon>Ecdysozoa</taxon>
        <taxon>Nematoda</taxon>
        <taxon>Chromadorea</taxon>
        <taxon>Rhabditida</taxon>
        <taxon>Rhabditina</taxon>
        <taxon>Diplogasteromorpha</taxon>
        <taxon>Diplogasteroidea</taxon>
        <taxon>Neodiplogasteridae</taxon>
        <taxon>Pristionchus</taxon>
    </lineage>
</organism>
<dbReference type="EMBL" id="BTRK01000005">
    <property type="protein sequence ID" value="GMR54274.1"/>
    <property type="molecule type" value="Genomic_DNA"/>
</dbReference>
<dbReference type="SUPFAM" id="SSF49599">
    <property type="entry name" value="TRAF domain-like"/>
    <property type="match status" value="1"/>
</dbReference>
<dbReference type="Gene3D" id="2.60.210.10">
    <property type="entry name" value="Apoptosis, Tumor Necrosis Factor Receptor Associated Protein 2, Chain A"/>
    <property type="match status" value="1"/>
</dbReference>
<dbReference type="Proteomes" id="UP001328107">
    <property type="component" value="Unassembled WGS sequence"/>
</dbReference>
<protein>
    <submittedName>
        <fullName evidence="1">Uncharacterized protein</fullName>
    </submittedName>
</protein>
<proteinExistence type="predicted"/>
<feature type="non-terminal residue" evidence="1">
    <location>
        <position position="1"/>
    </location>
</feature>
<comment type="caution">
    <text evidence="1">The sequence shown here is derived from an EMBL/GenBank/DDBJ whole genome shotgun (WGS) entry which is preliminary data.</text>
</comment>
<feature type="non-terminal residue" evidence="1">
    <location>
        <position position="166"/>
    </location>
</feature>
<evidence type="ECO:0000313" key="2">
    <source>
        <dbReference type="Proteomes" id="UP001328107"/>
    </source>
</evidence>
<gene>
    <name evidence="1" type="ORF">PMAYCL1PPCAC_24469</name>
</gene>
<keyword evidence="2" id="KW-1185">Reference proteome</keyword>
<dbReference type="AlphaFoldDB" id="A0AAN5D0U3"/>
<reference evidence="2" key="1">
    <citation type="submission" date="2022-10" db="EMBL/GenBank/DDBJ databases">
        <title>Genome assembly of Pristionchus species.</title>
        <authorList>
            <person name="Yoshida K."/>
            <person name="Sommer R.J."/>
        </authorList>
    </citation>
    <scope>NUCLEOTIDE SEQUENCE [LARGE SCALE GENOMIC DNA]</scope>
    <source>
        <strain evidence="2">RS5460</strain>
    </source>
</reference>
<sequence length="166" mass="18900">EPNATPVMPKSYERVKDDEIAEKLNLKGEEKVLPEGHIECPFKLFGCPHSGPVVDVQKHIRDGKMLHLSQMCDNVLTLQREVLLEIDKANRYLALDDELKRRTMANDKLYSCQMIWRIDAYSKLYKKARDGDRGLVFSRPFSSHCNGYKLVCVLAPYGDGEGTVSL</sequence>
<accession>A0AAN5D0U3</accession>